<dbReference type="EC" id="3.1.13.1" evidence="8"/>
<accession>A0A4V6EPA4</accession>
<evidence type="ECO:0000256" key="8">
    <source>
        <dbReference type="HAMAP-Rule" id="MF_01895"/>
    </source>
</evidence>
<dbReference type="RefSeq" id="WP_137698415.1">
    <property type="nucleotide sequence ID" value="NZ_CP061336.1"/>
</dbReference>
<keyword evidence="5 8" id="KW-0378">Hydrolase</keyword>
<evidence type="ECO:0000256" key="9">
    <source>
        <dbReference type="SAM" id="MobiDB-lite"/>
    </source>
</evidence>
<dbReference type="InterPro" id="IPR013223">
    <property type="entry name" value="RNase_B_OB_dom"/>
</dbReference>
<keyword evidence="7 8" id="KW-0694">RNA-binding</keyword>
<feature type="compositionally biased region" description="Polar residues" evidence="9">
    <location>
        <begin position="744"/>
        <end position="759"/>
    </location>
</feature>
<dbReference type="EMBL" id="CP061336">
    <property type="protein sequence ID" value="QNU67879.1"/>
    <property type="molecule type" value="Genomic_DNA"/>
</dbReference>
<sequence length="811" mass="93427">MVDLEERKERIVGFMTEEAYKPLLLKELRMILGVPSSDVEIFNQVIQELENEGRIYKTNGNRYGIPSRLNLVIGRIQGHERGYAFLIPDDEMIEDIFIPADSLNGAMHNDRVAARVNRKSTSERRMEGEIVRILKRANVTLVGTFEKSMNFGFVVPDNKRISGDIFIPKSGFNGAKKGQKVVVEIVKYPEQRRNAEGKVIEILGHKDDLGTDILSIIKSYNLEEDFPEEVNKQVENIPDTVTEAMLKGRRDLRNLRMVTIDGEDAKDLDDAVSVELLENGNYRLGVHIADVSNYVKENSPLDIEALKRGTSVYLVDRVIPMLPRKLSNGICSLNPQVDRLSFTVMMDIDKTGKVINHDIFESVINIDERMTYTNIYKILVDKDEELIQRYKKLVPDFNLMHELALILRNRRFKRGAMDFDFPESKVILDDQGKPIEVKKYEITIANQIIEEFMLICNETVAEHFYWTNTPFVYRIHENPDDEKIIALNEFVYNLGYSIKGINKIHPRALQDLLDKVKGTKYERIISSVMLRSLQKAKYSDESVGHFGLAAKYYCHFTSPIRRYPDLIIHRIMKLYLKGQLSEQKIEQLHGILPEVAKQCSERERMADEAERETEDLKKVEYMKDHEGEIFEGIISNVTNFGMFIELDNTIEGLVRMSSMEDDYYNYDDRHYCLIGERSNKTYRVGDTVKVILAKADISAKKIEFLLVDSEEDDWFEDFDVYSSDDFSTRRRKGSGYSKKRKTASNDIRTSESENIFKTQNSKSNSGKSKKAKSNSESNGTTKQTTKKGKAIDKKVLDQITGKKKRKRKAIN</sequence>
<feature type="compositionally biased region" description="Basic residues" evidence="9">
    <location>
        <begin position="801"/>
        <end position="811"/>
    </location>
</feature>
<dbReference type="GO" id="GO:0003723">
    <property type="term" value="F:RNA binding"/>
    <property type="evidence" value="ECO:0007669"/>
    <property type="project" value="UniProtKB-UniRule"/>
</dbReference>
<dbReference type="NCBIfam" id="TIGR02063">
    <property type="entry name" value="RNase_R"/>
    <property type="match status" value="1"/>
</dbReference>
<dbReference type="InterPro" id="IPR050180">
    <property type="entry name" value="RNR_Ribonuclease"/>
</dbReference>
<dbReference type="Pfam" id="PF17876">
    <property type="entry name" value="CSD2"/>
    <property type="match status" value="1"/>
</dbReference>
<evidence type="ECO:0000256" key="6">
    <source>
        <dbReference type="ARBA" id="ARBA00022839"/>
    </source>
</evidence>
<evidence type="ECO:0000256" key="5">
    <source>
        <dbReference type="ARBA" id="ARBA00022801"/>
    </source>
</evidence>
<evidence type="ECO:0000256" key="7">
    <source>
        <dbReference type="ARBA" id="ARBA00022884"/>
    </source>
</evidence>
<dbReference type="PANTHER" id="PTHR23355">
    <property type="entry name" value="RIBONUCLEASE"/>
    <property type="match status" value="1"/>
</dbReference>
<feature type="compositionally biased region" description="Basic residues" evidence="9">
    <location>
        <begin position="729"/>
        <end position="742"/>
    </location>
</feature>
<feature type="region of interest" description="Disordered" evidence="9">
    <location>
        <begin position="726"/>
        <end position="811"/>
    </location>
</feature>
<dbReference type="Pfam" id="PF08206">
    <property type="entry name" value="OB_RNB"/>
    <property type="match status" value="1"/>
</dbReference>
<dbReference type="InterPro" id="IPR003029">
    <property type="entry name" value="S1_domain"/>
</dbReference>
<keyword evidence="11" id="KW-1185">Reference proteome</keyword>
<proteinExistence type="inferred from homology"/>
<dbReference type="Pfam" id="PF00575">
    <property type="entry name" value="S1"/>
    <property type="match status" value="1"/>
</dbReference>
<comment type="similarity">
    <text evidence="8">Belongs to the RNR ribonuclease family. RNase R subfamily.</text>
</comment>
<feature type="compositionally biased region" description="Low complexity" evidence="9">
    <location>
        <begin position="774"/>
        <end position="783"/>
    </location>
</feature>
<dbReference type="Gene3D" id="2.40.50.140">
    <property type="entry name" value="Nucleic acid-binding proteins"/>
    <property type="match status" value="3"/>
</dbReference>
<dbReference type="SMART" id="SM00316">
    <property type="entry name" value="S1"/>
    <property type="match status" value="1"/>
</dbReference>
<gene>
    <name evidence="8 10" type="primary">rnr</name>
    <name evidence="10" type="ORF">EHE19_005365</name>
</gene>
<dbReference type="OrthoDB" id="9764149at2"/>
<comment type="subcellular location">
    <subcellularLocation>
        <location evidence="2 8">Cytoplasm</location>
    </subcellularLocation>
</comment>
<keyword evidence="6 8" id="KW-0269">Exonuclease</keyword>
<dbReference type="PROSITE" id="PS50126">
    <property type="entry name" value="S1"/>
    <property type="match status" value="1"/>
</dbReference>
<evidence type="ECO:0000256" key="4">
    <source>
        <dbReference type="ARBA" id="ARBA00022722"/>
    </source>
</evidence>
<dbReference type="Pfam" id="PF00773">
    <property type="entry name" value="RNB"/>
    <property type="match status" value="1"/>
</dbReference>
<dbReference type="GO" id="GO:0006402">
    <property type="term" value="P:mRNA catabolic process"/>
    <property type="evidence" value="ECO:0007669"/>
    <property type="project" value="TreeGrafter"/>
</dbReference>
<evidence type="ECO:0000313" key="10">
    <source>
        <dbReference type="EMBL" id="QNU67879.1"/>
    </source>
</evidence>
<dbReference type="InterPro" id="IPR040476">
    <property type="entry name" value="CSD2"/>
</dbReference>
<dbReference type="GO" id="GO:0008859">
    <property type="term" value="F:exoribonuclease II activity"/>
    <property type="evidence" value="ECO:0007669"/>
    <property type="project" value="UniProtKB-UniRule"/>
</dbReference>
<keyword evidence="3 8" id="KW-0963">Cytoplasm</keyword>
<dbReference type="SMART" id="SM00357">
    <property type="entry name" value="CSP"/>
    <property type="match status" value="2"/>
</dbReference>
<dbReference type="InterPro" id="IPR011805">
    <property type="entry name" value="RNase_R"/>
</dbReference>
<comment type="function">
    <text evidence="8">3'-5' exoribonuclease that releases 5'-nucleoside monophosphates and is involved in maturation of structured RNAs.</text>
</comment>
<protein>
    <recommendedName>
        <fullName evidence="8">Ribonuclease R</fullName>
        <shortName evidence="8">RNase R</shortName>
        <ecNumber evidence="8">3.1.13.1</ecNumber>
    </recommendedName>
</protein>
<dbReference type="PANTHER" id="PTHR23355:SF9">
    <property type="entry name" value="DIS3-LIKE EXONUCLEASE 2"/>
    <property type="match status" value="1"/>
</dbReference>
<dbReference type="InterPro" id="IPR001900">
    <property type="entry name" value="RNase_II/R"/>
</dbReference>
<dbReference type="AlphaFoldDB" id="A0A4V6EPA4"/>
<reference evidence="10 11" key="1">
    <citation type="submission" date="2020-09" db="EMBL/GenBank/DDBJ databases">
        <title>Characterization and genome sequencing of Ruminiclostridium sp. nov. MA18.</title>
        <authorList>
            <person name="Rettenmaier R."/>
            <person name="Kowollik M.-L."/>
            <person name="Liebl W."/>
            <person name="Zverlov V."/>
        </authorList>
    </citation>
    <scope>NUCLEOTIDE SEQUENCE [LARGE SCALE GENOMIC DNA]</scope>
    <source>
        <strain evidence="10 11">MA18</strain>
    </source>
</reference>
<dbReference type="KEGG" id="rher:EHE19_005365"/>
<dbReference type="InterPro" id="IPR004476">
    <property type="entry name" value="RNase_II/RNase_R"/>
</dbReference>
<evidence type="ECO:0000313" key="11">
    <source>
        <dbReference type="Proteomes" id="UP000306409"/>
    </source>
</evidence>
<dbReference type="FunFam" id="2.40.50.140:FF:000219">
    <property type="entry name" value="Ribonuclease R"/>
    <property type="match status" value="1"/>
</dbReference>
<dbReference type="InterPro" id="IPR011129">
    <property type="entry name" value="CSD"/>
</dbReference>
<dbReference type="SMART" id="SM00955">
    <property type="entry name" value="RNB"/>
    <property type="match status" value="1"/>
</dbReference>
<dbReference type="HAMAP" id="MF_01895">
    <property type="entry name" value="RNase_R"/>
    <property type="match status" value="1"/>
</dbReference>
<dbReference type="SUPFAM" id="SSF50249">
    <property type="entry name" value="Nucleic acid-binding proteins"/>
    <property type="match status" value="4"/>
</dbReference>
<dbReference type="NCBIfam" id="TIGR00358">
    <property type="entry name" value="3_prime_RNase"/>
    <property type="match status" value="1"/>
</dbReference>
<comment type="catalytic activity">
    <reaction evidence="1 8">
        <text>Exonucleolytic cleavage in the 3'- to 5'-direction to yield nucleoside 5'-phosphates.</text>
        <dbReference type="EC" id="3.1.13.1"/>
    </reaction>
</comment>
<dbReference type="InterPro" id="IPR012340">
    <property type="entry name" value="NA-bd_OB-fold"/>
</dbReference>
<keyword evidence="4 8" id="KW-0540">Nuclease</keyword>
<dbReference type="CDD" id="cd04471">
    <property type="entry name" value="S1_RNase_R"/>
    <property type="match status" value="1"/>
</dbReference>
<evidence type="ECO:0000256" key="2">
    <source>
        <dbReference type="ARBA" id="ARBA00004496"/>
    </source>
</evidence>
<dbReference type="GO" id="GO:0005829">
    <property type="term" value="C:cytosol"/>
    <property type="evidence" value="ECO:0007669"/>
    <property type="project" value="TreeGrafter"/>
</dbReference>
<name>A0A4V6EPA4_9FIRM</name>
<evidence type="ECO:0000256" key="1">
    <source>
        <dbReference type="ARBA" id="ARBA00001849"/>
    </source>
</evidence>
<dbReference type="Proteomes" id="UP000306409">
    <property type="component" value="Chromosome"/>
</dbReference>
<evidence type="ECO:0000256" key="3">
    <source>
        <dbReference type="ARBA" id="ARBA00022490"/>
    </source>
</evidence>
<organism evidence="10 11">
    <name type="scientific">Ruminiclostridium herbifermentans</name>
    <dbReference type="NCBI Taxonomy" id="2488810"/>
    <lineage>
        <taxon>Bacteria</taxon>
        <taxon>Bacillati</taxon>
        <taxon>Bacillota</taxon>
        <taxon>Clostridia</taxon>
        <taxon>Eubacteriales</taxon>
        <taxon>Oscillospiraceae</taxon>
        <taxon>Ruminiclostridium</taxon>
    </lineage>
</organism>